<dbReference type="InterPro" id="IPR001387">
    <property type="entry name" value="Cro/C1-type_HTH"/>
</dbReference>
<organism evidence="3">
    <name type="scientific">hydrothermal vent metagenome</name>
    <dbReference type="NCBI Taxonomy" id="652676"/>
    <lineage>
        <taxon>unclassified sequences</taxon>
        <taxon>metagenomes</taxon>
        <taxon>ecological metagenomes</taxon>
    </lineage>
</organism>
<protein>
    <recommendedName>
        <fullName evidence="2">HTH cro/C1-type domain-containing protein</fullName>
    </recommendedName>
</protein>
<feature type="domain" description="HTH cro/C1-type" evidence="2">
    <location>
        <begin position="20"/>
        <end position="74"/>
    </location>
</feature>
<evidence type="ECO:0000313" key="3">
    <source>
        <dbReference type="EMBL" id="VAW95469.1"/>
    </source>
</evidence>
<dbReference type="SUPFAM" id="SSF47413">
    <property type="entry name" value="lambda repressor-like DNA-binding domains"/>
    <property type="match status" value="1"/>
</dbReference>
<dbReference type="PROSITE" id="PS50943">
    <property type="entry name" value="HTH_CROC1"/>
    <property type="match status" value="1"/>
</dbReference>
<proteinExistence type="predicted"/>
<dbReference type="CDD" id="cd00093">
    <property type="entry name" value="HTH_XRE"/>
    <property type="match status" value="1"/>
</dbReference>
<dbReference type="SMART" id="SM00530">
    <property type="entry name" value="HTH_XRE"/>
    <property type="match status" value="1"/>
</dbReference>
<dbReference type="Pfam" id="PF01381">
    <property type="entry name" value="HTH_3"/>
    <property type="match status" value="1"/>
</dbReference>
<feature type="region of interest" description="Disordered" evidence="1">
    <location>
        <begin position="79"/>
        <end position="119"/>
    </location>
</feature>
<evidence type="ECO:0000259" key="2">
    <source>
        <dbReference type="PROSITE" id="PS50943"/>
    </source>
</evidence>
<sequence>MKISRLLADEAILAELGGRIARRRLELQLTQANLAEQAGVAKRTVERIEAGASAQMASLIRIFRVLELLPNLELLLPDAQPSPMDLLRQKGKVRQRASGQRQTNHVAEEPQPWSWDDDT</sequence>
<dbReference type="AlphaFoldDB" id="A0A3B1AB70"/>
<reference evidence="3" key="1">
    <citation type="submission" date="2018-06" db="EMBL/GenBank/DDBJ databases">
        <authorList>
            <person name="Zhirakovskaya E."/>
        </authorList>
    </citation>
    <scope>NUCLEOTIDE SEQUENCE</scope>
</reference>
<evidence type="ECO:0000256" key="1">
    <source>
        <dbReference type="SAM" id="MobiDB-lite"/>
    </source>
</evidence>
<dbReference type="EMBL" id="UOFV01000057">
    <property type="protein sequence ID" value="VAW95469.1"/>
    <property type="molecule type" value="Genomic_DNA"/>
</dbReference>
<accession>A0A3B1AB70</accession>
<dbReference type="Gene3D" id="1.10.260.40">
    <property type="entry name" value="lambda repressor-like DNA-binding domains"/>
    <property type="match status" value="1"/>
</dbReference>
<dbReference type="GO" id="GO:0003677">
    <property type="term" value="F:DNA binding"/>
    <property type="evidence" value="ECO:0007669"/>
    <property type="project" value="InterPro"/>
</dbReference>
<gene>
    <name evidence="3" type="ORF">MNBD_GAMMA19-1748</name>
</gene>
<name>A0A3B1AB70_9ZZZZ</name>
<dbReference type="InterPro" id="IPR010982">
    <property type="entry name" value="Lambda_DNA-bd_dom_sf"/>
</dbReference>